<dbReference type="EMBL" id="FTPU01000074">
    <property type="protein sequence ID" value="SIT98885.1"/>
    <property type="molecule type" value="Genomic_DNA"/>
</dbReference>
<dbReference type="SUPFAM" id="SSF51206">
    <property type="entry name" value="cAMP-binding domain-like"/>
    <property type="match status" value="1"/>
</dbReference>
<dbReference type="Pfam" id="PF00027">
    <property type="entry name" value="cNMP_binding"/>
    <property type="match status" value="1"/>
</dbReference>
<gene>
    <name evidence="2" type="ORF">SAMN05660493_03296</name>
</gene>
<dbReference type="STRING" id="1121284.SAMN05660493_03296"/>
<dbReference type="GO" id="GO:0016301">
    <property type="term" value="F:kinase activity"/>
    <property type="evidence" value="ECO:0007669"/>
    <property type="project" value="UniProtKB-KW"/>
</dbReference>
<dbReference type="InterPro" id="IPR018490">
    <property type="entry name" value="cNMP-bd_dom_sf"/>
</dbReference>
<dbReference type="InterPro" id="IPR014710">
    <property type="entry name" value="RmlC-like_jellyroll"/>
</dbReference>
<proteinExistence type="predicted"/>
<keyword evidence="2" id="KW-0418">Kinase</keyword>
<evidence type="ECO:0000313" key="3">
    <source>
        <dbReference type="Proteomes" id="UP000187261"/>
    </source>
</evidence>
<dbReference type="PROSITE" id="PS50042">
    <property type="entry name" value="CNMP_BINDING_3"/>
    <property type="match status" value="1"/>
</dbReference>
<dbReference type="Gene3D" id="2.60.120.10">
    <property type="entry name" value="Jelly Rolls"/>
    <property type="match status" value="1"/>
</dbReference>
<reference evidence="3" key="1">
    <citation type="submission" date="2016-10" db="EMBL/GenBank/DDBJ databases">
        <authorList>
            <person name="Varghese N."/>
            <person name="Submissions S."/>
        </authorList>
    </citation>
    <scope>NUCLEOTIDE SEQUENCE [LARGE SCALE GENOMIC DNA]</scope>
    <source>
        <strain evidence="3">DSM 19482</strain>
    </source>
</reference>
<organism evidence="2 3">
    <name type="scientific">Epilithonimonas bovis DSM 19482</name>
    <dbReference type="NCBI Taxonomy" id="1121284"/>
    <lineage>
        <taxon>Bacteria</taxon>
        <taxon>Pseudomonadati</taxon>
        <taxon>Bacteroidota</taxon>
        <taxon>Flavobacteriia</taxon>
        <taxon>Flavobacteriales</taxon>
        <taxon>Weeksellaceae</taxon>
        <taxon>Chryseobacterium group</taxon>
        <taxon>Epilithonimonas</taxon>
    </lineage>
</organism>
<dbReference type="Proteomes" id="UP000187261">
    <property type="component" value="Unassembled WGS sequence"/>
</dbReference>
<sequence>MIKNAPTAIAKFATMDEMVEYVLQFGNLNRQQIDVIAEKAQKLELKKEDYFSEAGKIAKQVGFIVEGILRICYYDNKGQEITKYFIDENNFVVDLHSFDDKVPSSEYVQAVTDCQLLVFSQQNWEEIANTIVGWENIVNKIVKKSLIQKIERRSPLVSEDATARYRAFMEKYPQLLNRIPLSYLASYLGITQSSLSRIRKNIR</sequence>
<protein>
    <submittedName>
        <fullName evidence="2">cAMP-binding domain of CRP or a regulatory subunit of cAMP-dependent protein kinases</fullName>
    </submittedName>
</protein>
<keyword evidence="2" id="KW-0808">Transferase</keyword>
<feature type="domain" description="Cyclic nucleotide-binding" evidence="1">
    <location>
        <begin position="24"/>
        <end position="127"/>
    </location>
</feature>
<keyword evidence="3" id="KW-1185">Reference proteome</keyword>
<dbReference type="CDD" id="cd00038">
    <property type="entry name" value="CAP_ED"/>
    <property type="match status" value="1"/>
</dbReference>
<name>A0A1U7Q0L1_9FLAO</name>
<evidence type="ECO:0000313" key="2">
    <source>
        <dbReference type="EMBL" id="SIT98885.1"/>
    </source>
</evidence>
<dbReference type="InterPro" id="IPR000595">
    <property type="entry name" value="cNMP-bd_dom"/>
</dbReference>
<accession>A0A1U7Q0L1</accession>
<dbReference type="AlphaFoldDB" id="A0A1U7Q0L1"/>
<evidence type="ECO:0000259" key="1">
    <source>
        <dbReference type="PROSITE" id="PS50042"/>
    </source>
</evidence>